<evidence type="ECO:0000313" key="2">
    <source>
        <dbReference type="EMBL" id="KLO19010.1"/>
    </source>
</evidence>
<feature type="compositionally biased region" description="Acidic residues" evidence="1">
    <location>
        <begin position="420"/>
        <end position="458"/>
    </location>
</feature>
<dbReference type="PANTHER" id="PTHR28086:SF1">
    <property type="entry name" value="CU(2+) SUPPRESSING AND BLEOMYCIN SENSITIVE PROTEIN 1"/>
    <property type="match status" value="1"/>
</dbReference>
<evidence type="ECO:0000313" key="3">
    <source>
        <dbReference type="Proteomes" id="UP000053477"/>
    </source>
</evidence>
<keyword evidence="3" id="KW-1185">Reference proteome</keyword>
<dbReference type="OrthoDB" id="2011986at2759"/>
<dbReference type="STRING" id="27342.A0A0H2S432"/>
<organism evidence="2 3">
    <name type="scientific">Schizopora paradoxa</name>
    <dbReference type="NCBI Taxonomy" id="27342"/>
    <lineage>
        <taxon>Eukaryota</taxon>
        <taxon>Fungi</taxon>
        <taxon>Dikarya</taxon>
        <taxon>Basidiomycota</taxon>
        <taxon>Agaricomycotina</taxon>
        <taxon>Agaricomycetes</taxon>
        <taxon>Hymenochaetales</taxon>
        <taxon>Schizoporaceae</taxon>
        <taxon>Schizopora</taxon>
    </lineage>
</organism>
<dbReference type="GO" id="GO:0005737">
    <property type="term" value="C:cytoplasm"/>
    <property type="evidence" value="ECO:0007669"/>
    <property type="project" value="TreeGrafter"/>
</dbReference>
<reference evidence="2 3" key="1">
    <citation type="submission" date="2015-04" db="EMBL/GenBank/DDBJ databases">
        <title>Complete genome sequence of Schizopora paradoxa KUC8140, a cosmopolitan wood degrader in East Asia.</title>
        <authorList>
            <consortium name="DOE Joint Genome Institute"/>
            <person name="Min B."/>
            <person name="Park H."/>
            <person name="Jang Y."/>
            <person name="Kim J.-J."/>
            <person name="Kim K.H."/>
            <person name="Pangilinan J."/>
            <person name="Lipzen A."/>
            <person name="Riley R."/>
            <person name="Grigoriev I.V."/>
            <person name="Spatafora J.W."/>
            <person name="Choi I.-G."/>
        </authorList>
    </citation>
    <scope>NUCLEOTIDE SEQUENCE [LARGE SCALE GENOMIC DNA]</scope>
    <source>
        <strain evidence="2 3">KUC8140</strain>
    </source>
</reference>
<accession>A0A0H2S432</accession>
<name>A0A0H2S432_9AGAM</name>
<feature type="region of interest" description="Disordered" evidence="1">
    <location>
        <begin position="419"/>
        <end position="458"/>
    </location>
</feature>
<gene>
    <name evidence="2" type="ORF">SCHPADRAFT_899115</name>
</gene>
<dbReference type="AlphaFoldDB" id="A0A0H2S432"/>
<dbReference type="PANTHER" id="PTHR28086">
    <property type="entry name" value="UPF0662 PROTEIN YPL260W"/>
    <property type="match status" value="1"/>
</dbReference>
<dbReference type="InterPro" id="IPR018810">
    <property type="entry name" value="UPF0662"/>
</dbReference>
<dbReference type="FunCoup" id="A0A0H2S432">
    <property type="interactions" value="1"/>
</dbReference>
<proteinExistence type="predicted"/>
<dbReference type="InParanoid" id="A0A0H2S432"/>
<sequence>MLLPHSIRNRLTVLKKDRGDFIKANDVLNLYHLIVKQVTKLNEVREEPSTRKNRVDSILADVFSLLSLFFLTIGKTKECPATYCQIASIRQLLDHMNESAVFNESDLAPFQKRLADLREIVRKDKESGKHPEAMTKLLDRKLNECDKILANMKESLSVLSEDLVPIHERLVRIRRQLVALAAKESPNKAELKPIQEELRDIDSMRVDGRFLGHGGSSVPASQAICSSLLEECFEISQEIKAREDSKNVASELKPIYDRLSAIRAELENLVLTRRWSLRETDLWNYTVSLQEIDKMRVDGKFVDTEGNRPTGQYVLLYLLRRCYGLIYRLLSSSEPVSEELMPIANKLSTVKKCLNEVLKYGGPFSPRELYPYQLALFQIDSMRKDGKFVGADGSVPEGQGIVMAHLNECHELVEMLKESLEEEEVYEEGDEDNEEGDEEFDEEQEEQEEEEEEQEQTQ</sequence>
<dbReference type="EMBL" id="KQ085889">
    <property type="protein sequence ID" value="KLO19010.1"/>
    <property type="molecule type" value="Genomic_DNA"/>
</dbReference>
<protein>
    <submittedName>
        <fullName evidence="2">Uncharacterized protein</fullName>
    </submittedName>
</protein>
<dbReference type="Pfam" id="PF10303">
    <property type="entry name" value="DUF2408"/>
    <property type="match status" value="2"/>
</dbReference>
<dbReference type="GO" id="GO:0005634">
    <property type="term" value="C:nucleus"/>
    <property type="evidence" value="ECO:0007669"/>
    <property type="project" value="TreeGrafter"/>
</dbReference>
<evidence type="ECO:0000256" key="1">
    <source>
        <dbReference type="SAM" id="MobiDB-lite"/>
    </source>
</evidence>
<dbReference type="Proteomes" id="UP000053477">
    <property type="component" value="Unassembled WGS sequence"/>
</dbReference>